<accession>A0ABD0JB90</accession>
<sequence>MVVGTKRRKKSKLVIVNAVRQVAGLREWSLDQVKTALDNVERGDRFSLSVPDCSRGSRPLTGLNNSASDTLYSQDDRNEDKAGGRGGAEVGHRVICGVPEKGRPAAAISAAFMCN</sequence>
<protein>
    <submittedName>
        <fullName evidence="2">Uncharacterized protein</fullName>
    </submittedName>
</protein>
<keyword evidence="3" id="KW-1185">Reference proteome</keyword>
<evidence type="ECO:0000313" key="2">
    <source>
        <dbReference type="EMBL" id="KAK7468121.1"/>
    </source>
</evidence>
<feature type="region of interest" description="Disordered" evidence="1">
    <location>
        <begin position="46"/>
        <end position="88"/>
    </location>
</feature>
<dbReference type="EMBL" id="JACVVK020000522">
    <property type="protein sequence ID" value="KAK7468121.1"/>
    <property type="molecule type" value="Genomic_DNA"/>
</dbReference>
<feature type="compositionally biased region" description="Basic and acidic residues" evidence="1">
    <location>
        <begin position="74"/>
        <end position="83"/>
    </location>
</feature>
<evidence type="ECO:0000313" key="3">
    <source>
        <dbReference type="Proteomes" id="UP001519460"/>
    </source>
</evidence>
<feature type="compositionally biased region" description="Polar residues" evidence="1">
    <location>
        <begin position="62"/>
        <end position="73"/>
    </location>
</feature>
<evidence type="ECO:0000256" key="1">
    <source>
        <dbReference type="SAM" id="MobiDB-lite"/>
    </source>
</evidence>
<gene>
    <name evidence="2" type="ORF">BaRGS_00036636</name>
</gene>
<dbReference type="Proteomes" id="UP001519460">
    <property type="component" value="Unassembled WGS sequence"/>
</dbReference>
<comment type="caution">
    <text evidence="2">The sequence shown here is derived from an EMBL/GenBank/DDBJ whole genome shotgun (WGS) entry which is preliminary data.</text>
</comment>
<reference evidence="2 3" key="1">
    <citation type="journal article" date="2023" name="Sci. Data">
        <title>Genome assembly of the Korean intertidal mud-creeper Batillaria attramentaria.</title>
        <authorList>
            <person name="Patra A.K."/>
            <person name="Ho P.T."/>
            <person name="Jun S."/>
            <person name="Lee S.J."/>
            <person name="Kim Y."/>
            <person name="Won Y.J."/>
        </authorList>
    </citation>
    <scope>NUCLEOTIDE SEQUENCE [LARGE SCALE GENOMIC DNA]</scope>
    <source>
        <strain evidence="2">Wonlab-2016</strain>
    </source>
</reference>
<organism evidence="2 3">
    <name type="scientific">Batillaria attramentaria</name>
    <dbReference type="NCBI Taxonomy" id="370345"/>
    <lineage>
        <taxon>Eukaryota</taxon>
        <taxon>Metazoa</taxon>
        <taxon>Spiralia</taxon>
        <taxon>Lophotrochozoa</taxon>
        <taxon>Mollusca</taxon>
        <taxon>Gastropoda</taxon>
        <taxon>Caenogastropoda</taxon>
        <taxon>Sorbeoconcha</taxon>
        <taxon>Cerithioidea</taxon>
        <taxon>Batillariidae</taxon>
        <taxon>Batillaria</taxon>
    </lineage>
</organism>
<dbReference type="AlphaFoldDB" id="A0ABD0JB90"/>
<proteinExistence type="predicted"/>
<name>A0ABD0JB90_9CAEN</name>